<protein>
    <submittedName>
        <fullName evidence="2">Ribonuclease H-like domain-containing protein</fullName>
    </submittedName>
</protein>
<feature type="region of interest" description="Disordered" evidence="1">
    <location>
        <begin position="73"/>
        <end position="101"/>
    </location>
</feature>
<feature type="region of interest" description="Disordered" evidence="1">
    <location>
        <begin position="687"/>
        <end position="746"/>
    </location>
</feature>
<feature type="compositionally biased region" description="Polar residues" evidence="1">
    <location>
        <begin position="687"/>
        <end position="696"/>
    </location>
</feature>
<evidence type="ECO:0000256" key="1">
    <source>
        <dbReference type="SAM" id="MobiDB-lite"/>
    </source>
</evidence>
<evidence type="ECO:0000313" key="3">
    <source>
        <dbReference type="Proteomes" id="UP000521943"/>
    </source>
</evidence>
<feature type="compositionally biased region" description="Low complexity" evidence="1">
    <location>
        <begin position="718"/>
        <end position="743"/>
    </location>
</feature>
<dbReference type="InterPro" id="IPR012337">
    <property type="entry name" value="RNaseH-like_sf"/>
</dbReference>
<dbReference type="SUPFAM" id="SSF53098">
    <property type="entry name" value="Ribonuclease H-like"/>
    <property type="match status" value="1"/>
</dbReference>
<dbReference type="EMBL" id="JACGCI010000138">
    <property type="protein sequence ID" value="KAF6743716.1"/>
    <property type="molecule type" value="Genomic_DNA"/>
</dbReference>
<dbReference type="AlphaFoldDB" id="A0A8H6HDD8"/>
<keyword evidence="3" id="KW-1185">Reference proteome</keyword>
<proteinExistence type="predicted"/>
<organism evidence="2 3">
    <name type="scientific">Ephemerocybe angulata</name>
    <dbReference type="NCBI Taxonomy" id="980116"/>
    <lineage>
        <taxon>Eukaryota</taxon>
        <taxon>Fungi</taxon>
        <taxon>Dikarya</taxon>
        <taxon>Basidiomycota</taxon>
        <taxon>Agaricomycotina</taxon>
        <taxon>Agaricomycetes</taxon>
        <taxon>Agaricomycetidae</taxon>
        <taxon>Agaricales</taxon>
        <taxon>Agaricineae</taxon>
        <taxon>Psathyrellaceae</taxon>
        <taxon>Ephemerocybe</taxon>
    </lineage>
</organism>
<gene>
    <name evidence="2" type="ORF">DFP72DRAFT_1079728</name>
</gene>
<evidence type="ECO:0000313" key="2">
    <source>
        <dbReference type="EMBL" id="KAF6743716.1"/>
    </source>
</evidence>
<accession>A0A8H6HDD8</accession>
<dbReference type="OrthoDB" id="2423954at2759"/>
<dbReference type="Proteomes" id="UP000521943">
    <property type="component" value="Unassembled WGS sequence"/>
</dbReference>
<feature type="region of interest" description="Disordered" evidence="1">
    <location>
        <begin position="23"/>
        <end position="50"/>
    </location>
</feature>
<sequence>MATHLKSCENLVDTEVQARAAAALDATSKPSSRIGKENIPPGTPSRTPLSRTDTMVASASYYGSCTSLSEDSISSSTSLDPITPLHGSGSVSSKVSKKGNTTTTTYHWEDGKLQQSFNRDLAILLLGTGSSWNWAANPQTTLFFEKWVPGAVVPDPRILSGPVLDNLANDAVARMKVKVRGQLATGQCDGWKNTAKQSIVGSMITVGKRAYLLKTHNVSTQAKTGDELLRLVKDDITYAQAEFGVTIVGWCSDDGGDGRKMRRLLATLMPWLVILVCWAHQLNLAVGDIFKLDLPILAHVPKAIEVIKWFNSHSRAVGILNAEQASLNDGMGIILAMILPIITRWTAHFIALSRLLELEGVIRASWIKHREQLLLCAGPRADAKKKAAEIQAIVEDPEFWSSIRIVRDILQPLAVAANILQAPDTRMYHVLLTLGNLYRIFSTSTISPAVTVGVIESLEKRWKAADQEIFILSIVFNPYIRNKCFNSSDSQYLSPAGLYKMAERACTRILRKEPTAEFYGAFMDYIEGAGVFSPEWMDLAHVKTLADKANTQPDIVKIWMGVSAGNPGRNMLIKLAIHIQSVVANSAGCERLFSELGLVHTKKRCRTAWEKVHKSSVVRLDMKDWQEERGLAPKGRKRKFAEFSGEVAVPGASAAGGDERGQLDDGQRAILVEEASDFNAIRMSLSNEATEDQQSVPEAEPAIPSSNEPVDAPPAPIPSITTTQSIPPSNSSPSPAQNPATTPRPVATMLNGKLSVPLSLLFLYPTSGALIPWEGAEMYWRGGISSLATESRAQEELTNVLMTGNDVGGEAAGSNDVELV</sequence>
<reference evidence="2 3" key="1">
    <citation type="submission" date="2020-07" db="EMBL/GenBank/DDBJ databases">
        <title>Comparative genomics of pyrophilous fungi reveals a link between fire events and developmental genes.</title>
        <authorList>
            <consortium name="DOE Joint Genome Institute"/>
            <person name="Steindorff A.S."/>
            <person name="Carver A."/>
            <person name="Calhoun S."/>
            <person name="Stillman K."/>
            <person name="Liu H."/>
            <person name="Lipzen A."/>
            <person name="Pangilinan J."/>
            <person name="Labutti K."/>
            <person name="Bruns T.D."/>
            <person name="Grigoriev I.V."/>
        </authorList>
    </citation>
    <scope>NUCLEOTIDE SEQUENCE [LARGE SCALE GENOMIC DNA]</scope>
    <source>
        <strain evidence="2 3">CBS 144469</strain>
    </source>
</reference>
<comment type="caution">
    <text evidence="2">The sequence shown here is derived from an EMBL/GenBank/DDBJ whole genome shotgun (WGS) entry which is preliminary data.</text>
</comment>
<name>A0A8H6HDD8_9AGAR</name>